<evidence type="ECO:0000259" key="2">
    <source>
        <dbReference type="Pfam" id="PF03101"/>
    </source>
</evidence>
<sequence length="92" mass="11053">MDNDRDANDVEMNNGNDMHNEEEEEDLDDYTPIDQFTDDDIREMEFESEQKVVEFYEMYAEYHGFAVRKDFKECDIEGNIVRRQLVCNRKGI</sequence>
<dbReference type="InterPro" id="IPR004330">
    <property type="entry name" value="FAR1_DNA_bnd_dom"/>
</dbReference>
<dbReference type="PANTHER" id="PTHR46328:SF33">
    <property type="entry name" value="FAR1 DNA-BINDING DOMAIN PROTEIN"/>
    <property type="match status" value="1"/>
</dbReference>
<dbReference type="Proteomes" id="UP000242715">
    <property type="component" value="Unassembled WGS sequence"/>
</dbReference>
<name>A0A2Z6NJF6_TRISU</name>
<protein>
    <recommendedName>
        <fullName evidence="2">FAR1 domain-containing protein</fullName>
    </recommendedName>
</protein>
<gene>
    <name evidence="3" type="ORF">TSUD_326410</name>
</gene>
<keyword evidence="4" id="KW-1185">Reference proteome</keyword>
<dbReference type="Pfam" id="PF03101">
    <property type="entry name" value="FAR1"/>
    <property type="match status" value="1"/>
</dbReference>
<feature type="domain" description="FAR1" evidence="2">
    <location>
        <begin position="54"/>
        <end position="92"/>
    </location>
</feature>
<dbReference type="PANTHER" id="PTHR46328">
    <property type="entry name" value="FAR-RED IMPAIRED RESPONSIVE (FAR1) FAMILY PROTEIN-RELATED"/>
    <property type="match status" value="1"/>
</dbReference>
<feature type="compositionally biased region" description="Acidic residues" evidence="1">
    <location>
        <begin position="20"/>
        <end position="32"/>
    </location>
</feature>
<accession>A0A2Z6NJF6</accession>
<evidence type="ECO:0000256" key="1">
    <source>
        <dbReference type="SAM" id="MobiDB-lite"/>
    </source>
</evidence>
<feature type="region of interest" description="Disordered" evidence="1">
    <location>
        <begin position="1"/>
        <end position="32"/>
    </location>
</feature>
<proteinExistence type="predicted"/>
<dbReference type="EMBL" id="DF973897">
    <property type="protein sequence ID" value="GAU42063.1"/>
    <property type="molecule type" value="Genomic_DNA"/>
</dbReference>
<organism evidence="3 4">
    <name type="scientific">Trifolium subterraneum</name>
    <name type="common">Subterranean clover</name>
    <dbReference type="NCBI Taxonomy" id="3900"/>
    <lineage>
        <taxon>Eukaryota</taxon>
        <taxon>Viridiplantae</taxon>
        <taxon>Streptophyta</taxon>
        <taxon>Embryophyta</taxon>
        <taxon>Tracheophyta</taxon>
        <taxon>Spermatophyta</taxon>
        <taxon>Magnoliopsida</taxon>
        <taxon>eudicotyledons</taxon>
        <taxon>Gunneridae</taxon>
        <taxon>Pentapetalae</taxon>
        <taxon>rosids</taxon>
        <taxon>fabids</taxon>
        <taxon>Fabales</taxon>
        <taxon>Fabaceae</taxon>
        <taxon>Papilionoideae</taxon>
        <taxon>50 kb inversion clade</taxon>
        <taxon>NPAAA clade</taxon>
        <taxon>Hologalegina</taxon>
        <taxon>IRL clade</taxon>
        <taxon>Trifolieae</taxon>
        <taxon>Trifolium</taxon>
    </lineage>
</organism>
<evidence type="ECO:0000313" key="4">
    <source>
        <dbReference type="Proteomes" id="UP000242715"/>
    </source>
</evidence>
<dbReference type="AlphaFoldDB" id="A0A2Z6NJF6"/>
<dbReference type="OrthoDB" id="1422841at2759"/>
<reference evidence="4" key="1">
    <citation type="journal article" date="2017" name="Front. Plant Sci.">
        <title>Climate Clever Clovers: New Paradigm to Reduce the Environmental Footprint of Ruminants by Breeding Low Methanogenic Forages Utilizing Haplotype Variation.</title>
        <authorList>
            <person name="Kaur P."/>
            <person name="Appels R."/>
            <person name="Bayer P.E."/>
            <person name="Keeble-Gagnere G."/>
            <person name="Wang J."/>
            <person name="Hirakawa H."/>
            <person name="Shirasawa K."/>
            <person name="Vercoe P."/>
            <person name="Stefanova K."/>
            <person name="Durmic Z."/>
            <person name="Nichols P."/>
            <person name="Revell C."/>
            <person name="Isobe S.N."/>
            <person name="Edwards D."/>
            <person name="Erskine W."/>
        </authorList>
    </citation>
    <scope>NUCLEOTIDE SEQUENCE [LARGE SCALE GENOMIC DNA]</scope>
    <source>
        <strain evidence="4">cv. Daliak</strain>
    </source>
</reference>
<evidence type="ECO:0000313" key="3">
    <source>
        <dbReference type="EMBL" id="GAU42063.1"/>
    </source>
</evidence>